<dbReference type="InterPro" id="IPR036691">
    <property type="entry name" value="Endo/exonu/phosph_ase_sf"/>
</dbReference>
<evidence type="ECO:0000313" key="2">
    <source>
        <dbReference type="Proteomes" id="UP000801492"/>
    </source>
</evidence>
<protein>
    <submittedName>
        <fullName evidence="1">Uncharacterized protein</fullName>
    </submittedName>
</protein>
<dbReference type="OrthoDB" id="6762806at2759"/>
<dbReference type="EMBL" id="VTPC01001042">
    <property type="protein sequence ID" value="KAF2903382.1"/>
    <property type="molecule type" value="Genomic_DNA"/>
</dbReference>
<dbReference type="SUPFAM" id="SSF56219">
    <property type="entry name" value="DNase I-like"/>
    <property type="match status" value="1"/>
</dbReference>
<accession>A0A8K0DHP1</accession>
<reference evidence="1" key="1">
    <citation type="submission" date="2019-08" db="EMBL/GenBank/DDBJ databases">
        <title>The genome of the North American firefly Photinus pyralis.</title>
        <authorList>
            <consortium name="Photinus pyralis genome working group"/>
            <person name="Fallon T.R."/>
            <person name="Sander Lower S.E."/>
            <person name="Weng J.-K."/>
        </authorList>
    </citation>
    <scope>NUCLEOTIDE SEQUENCE</scope>
    <source>
        <strain evidence="1">TRF0915ILg1</strain>
        <tissue evidence="1">Whole body</tissue>
    </source>
</reference>
<proteinExistence type="predicted"/>
<comment type="caution">
    <text evidence="1">The sequence shown here is derived from an EMBL/GenBank/DDBJ whole genome shotgun (WGS) entry which is preliminary data.</text>
</comment>
<dbReference type="AlphaFoldDB" id="A0A8K0DHP1"/>
<evidence type="ECO:0000313" key="1">
    <source>
        <dbReference type="EMBL" id="KAF2903382.1"/>
    </source>
</evidence>
<keyword evidence="2" id="KW-1185">Reference proteome</keyword>
<gene>
    <name evidence="1" type="ORF">ILUMI_02805</name>
</gene>
<organism evidence="1 2">
    <name type="scientific">Ignelater luminosus</name>
    <name type="common">Cucubano</name>
    <name type="synonym">Pyrophorus luminosus</name>
    <dbReference type="NCBI Taxonomy" id="2038154"/>
    <lineage>
        <taxon>Eukaryota</taxon>
        <taxon>Metazoa</taxon>
        <taxon>Ecdysozoa</taxon>
        <taxon>Arthropoda</taxon>
        <taxon>Hexapoda</taxon>
        <taxon>Insecta</taxon>
        <taxon>Pterygota</taxon>
        <taxon>Neoptera</taxon>
        <taxon>Endopterygota</taxon>
        <taxon>Coleoptera</taxon>
        <taxon>Polyphaga</taxon>
        <taxon>Elateriformia</taxon>
        <taxon>Elateroidea</taxon>
        <taxon>Elateridae</taxon>
        <taxon>Agrypninae</taxon>
        <taxon>Pyrophorini</taxon>
        <taxon>Ignelater</taxon>
    </lineage>
</organism>
<dbReference type="Proteomes" id="UP000801492">
    <property type="component" value="Unassembled WGS sequence"/>
</dbReference>
<dbReference type="Gene3D" id="3.60.10.10">
    <property type="entry name" value="Endonuclease/exonuclease/phosphatase"/>
    <property type="match status" value="1"/>
</dbReference>
<sequence length="132" mass="15970">MTVGPYREQDVNDNGERLIEICQQYSLRIQNGFYKHKDFDNYTWTQLILQRKSKIDYIITRQISRIRLYDVRVYRGAECGTDHHLVTAKTFYHLITHSGSQSNYREKRKIRYKLNGLKDEWTVFPYKMRLNA</sequence>
<name>A0A8K0DHP1_IGNLU</name>